<dbReference type="Proteomes" id="UP001196413">
    <property type="component" value="Unassembled WGS sequence"/>
</dbReference>
<dbReference type="AlphaFoldDB" id="A0AAD5R737"/>
<proteinExistence type="predicted"/>
<evidence type="ECO:0000313" key="2">
    <source>
        <dbReference type="Proteomes" id="UP001196413"/>
    </source>
</evidence>
<organism evidence="1 2">
    <name type="scientific">Parelaphostrongylus tenuis</name>
    <name type="common">Meningeal worm</name>
    <dbReference type="NCBI Taxonomy" id="148309"/>
    <lineage>
        <taxon>Eukaryota</taxon>
        <taxon>Metazoa</taxon>
        <taxon>Ecdysozoa</taxon>
        <taxon>Nematoda</taxon>
        <taxon>Chromadorea</taxon>
        <taxon>Rhabditida</taxon>
        <taxon>Rhabditina</taxon>
        <taxon>Rhabditomorpha</taxon>
        <taxon>Strongyloidea</taxon>
        <taxon>Metastrongylidae</taxon>
        <taxon>Parelaphostrongylus</taxon>
    </lineage>
</organism>
<protein>
    <submittedName>
        <fullName evidence="1">Uncharacterized protein</fullName>
    </submittedName>
</protein>
<name>A0AAD5R737_PARTN</name>
<comment type="caution">
    <text evidence="1">The sequence shown here is derived from an EMBL/GenBank/DDBJ whole genome shotgun (WGS) entry which is preliminary data.</text>
</comment>
<dbReference type="EMBL" id="JAHQIW010006866">
    <property type="protein sequence ID" value="KAJ1370824.1"/>
    <property type="molecule type" value="Genomic_DNA"/>
</dbReference>
<sequence length="59" mass="6655">MLESDHHNRRKIARERKERIFGGACTTSEKGPIAACVLLQFRSSAVVKSTDVEDLDMLH</sequence>
<reference evidence="1" key="1">
    <citation type="submission" date="2021-06" db="EMBL/GenBank/DDBJ databases">
        <title>Parelaphostrongylus tenuis whole genome reference sequence.</title>
        <authorList>
            <person name="Garwood T.J."/>
            <person name="Larsen P.A."/>
            <person name="Fountain-Jones N.M."/>
            <person name="Garbe J.R."/>
            <person name="Macchietto M.G."/>
            <person name="Kania S.A."/>
            <person name="Gerhold R.W."/>
            <person name="Richards J.E."/>
            <person name="Wolf T.M."/>
        </authorList>
    </citation>
    <scope>NUCLEOTIDE SEQUENCE</scope>
    <source>
        <strain evidence="1">MNPRO001-30</strain>
        <tissue evidence="1">Meninges</tissue>
    </source>
</reference>
<accession>A0AAD5R737</accession>
<gene>
    <name evidence="1" type="ORF">KIN20_032636</name>
</gene>
<evidence type="ECO:0000313" key="1">
    <source>
        <dbReference type="EMBL" id="KAJ1370824.1"/>
    </source>
</evidence>
<keyword evidence="2" id="KW-1185">Reference proteome</keyword>